<evidence type="ECO:0000313" key="3">
    <source>
        <dbReference type="EMBL" id="CAB9523968.1"/>
    </source>
</evidence>
<name>A0A9N8ENL3_9STRA</name>
<dbReference type="SUPFAM" id="SSF50370">
    <property type="entry name" value="Ricin B-like lectins"/>
    <property type="match status" value="1"/>
</dbReference>
<dbReference type="Gene3D" id="2.80.10.50">
    <property type="match status" value="1"/>
</dbReference>
<accession>A0A9N8ENL3</accession>
<dbReference type="PROSITE" id="PS50213">
    <property type="entry name" value="FAS1"/>
    <property type="match status" value="4"/>
</dbReference>
<dbReference type="FunFam" id="2.30.180.10:FF:000032">
    <property type="entry name" value="Fasciclin domain-containing protein, putative"/>
    <property type="match status" value="4"/>
</dbReference>
<keyword evidence="4" id="KW-1185">Reference proteome</keyword>
<gene>
    <name evidence="3" type="ORF">SEMRO_1478_G276030.1</name>
</gene>
<dbReference type="PANTHER" id="PTHR10900">
    <property type="entry name" value="PERIOSTIN-RELATED"/>
    <property type="match status" value="1"/>
</dbReference>
<dbReference type="GO" id="GO:0005615">
    <property type="term" value="C:extracellular space"/>
    <property type="evidence" value="ECO:0007669"/>
    <property type="project" value="TreeGrafter"/>
</dbReference>
<dbReference type="Proteomes" id="UP001153069">
    <property type="component" value="Unassembled WGS sequence"/>
</dbReference>
<dbReference type="PROSITE" id="PS50231">
    <property type="entry name" value="RICIN_B_LECTIN"/>
    <property type="match status" value="1"/>
</dbReference>
<dbReference type="SUPFAM" id="SSF82153">
    <property type="entry name" value="FAS1 domain"/>
    <property type="match status" value="4"/>
</dbReference>
<dbReference type="AlphaFoldDB" id="A0A9N8ENL3"/>
<feature type="domain" description="FAS1" evidence="2">
    <location>
        <begin position="459"/>
        <end position="589"/>
    </location>
</feature>
<dbReference type="PANTHER" id="PTHR10900:SF77">
    <property type="entry name" value="FI19380P1"/>
    <property type="match status" value="1"/>
</dbReference>
<comment type="caution">
    <text evidence="3">The sequence shown here is derived from an EMBL/GenBank/DDBJ whole genome shotgun (WGS) entry which is preliminary data.</text>
</comment>
<dbReference type="Pfam" id="PF00652">
    <property type="entry name" value="Ricin_B_lectin"/>
    <property type="match status" value="1"/>
</dbReference>
<dbReference type="InterPro" id="IPR000782">
    <property type="entry name" value="FAS1_domain"/>
</dbReference>
<feature type="domain" description="FAS1" evidence="2">
    <location>
        <begin position="310"/>
        <end position="440"/>
    </location>
</feature>
<dbReference type="Gene3D" id="2.30.180.10">
    <property type="entry name" value="FAS1 domain"/>
    <property type="match status" value="4"/>
</dbReference>
<keyword evidence="1" id="KW-0732">Signal</keyword>
<feature type="signal peptide" evidence="1">
    <location>
        <begin position="1"/>
        <end position="28"/>
    </location>
</feature>
<dbReference type="InterPro" id="IPR000772">
    <property type="entry name" value="Ricin_B_lectin"/>
</dbReference>
<sequence>MVFQICSKMILSLAALATVAWMPSGVSAQTVLDVAIENDFTTLVAAVQAAGLVDALSTEDADFTVFAPTNEAFESVNVTMLLEDQWRAHLTSVLLYHVLPIEVESGDLEVGLSAETLEGAFVNITSLNPPQVNNAEIIIADVEAENGIVHVIDDVLLPPSMTSSIVDLAVATPELSTLVELVTLAELADVLATDGPFTVFAPTNDAFAALDDATVTALTDDPSGALTNVLLYHVVPGIILAEDLVDGATVTTLQGSDITVSLDPAMINDANVVLPDVLANNGVVHVIDAVIVPPPVPAPVPAPAPADEPTETIVDLAVATPDLSTLVELVTLAGLADVLATGGPFTVFAPTNDAFAALDDATVTALTGDPSGALADVLLYHVVEGTVLAEELTDGQLVTTLNGAEVVVSIGDSVMINDATVVLPDVLASNGVVHVIDAVIVPPPVPAPVPAPAPADEPTETIVDLAVATPDLSTLVELVTLAGLAEVLATGGPFTVFAPTNDAFAALDHATVTALAADPSGALTDVLLYHVVEGTVLAEDLTDGQRVTTLNGAVLEVSIGDSVMINDATVVLPDVLANNGVVHVVDAVLVPPADTASAAGYDRLESTDFSRACIEVKDGIATNGQRVMLGDCTSANGGWRLDDSGRFRSELDDDFCLQAGYGYARSMVGLVVRIQHCDDHNRLQEWKYSDGEYLSPSLHDDLCAVWRGTTPNVGEDPIILIDCAHAAHRKGWTLA</sequence>
<feature type="domain" description="FAS1" evidence="2">
    <location>
        <begin position="162"/>
        <end position="291"/>
    </location>
</feature>
<feature type="domain" description="FAS1" evidence="2">
    <location>
        <begin position="27"/>
        <end position="156"/>
    </location>
</feature>
<feature type="chain" id="PRO_5040403381" evidence="1">
    <location>
        <begin position="29"/>
        <end position="735"/>
    </location>
</feature>
<dbReference type="SMART" id="SM00554">
    <property type="entry name" value="FAS1"/>
    <property type="match status" value="4"/>
</dbReference>
<dbReference type="OrthoDB" id="5988460at2759"/>
<dbReference type="Pfam" id="PF02469">
    <property type="entry name" value="Fasciclin"/>
    <property type="match status" value="4"/>
</dbReference>
<reference evidence="3" key="1">
    <citation type="submission" date="2020-06" db="EMBL/GenBank/DDBJ databases">
        <authorList>
            <consortium name="Plant Systems Biology data submission"/>
        </authorList>
    </citation>
    <scope>NUCLEOTIDE SEQUENCE</scope>
    <source>
        <strain evidence="3">D6</strain>
    </source>
</reference>
<dbReference type="EMBL" id="CAICTM010001476">
    <property type="protein sequence ID" value="CAB9523968.1"/>
    <property type="molecule type" value="Genomic_DNA"/>
</dbReference>
<organism evidence="3 4">
    <name type="scientific">Seminavis robusta</name>
    <dbReference type="NCBI Taxonomy" id="568900"/>
    <lineage>
        <taxon>Eukaryota</taxon>
        <taxon>Sar</taxon>
        <taxon>Stramenopiles</taxon>
        <taxon>Ochrophyta</taxon>
        <taxon>Bacillariophyta</taxon>
        <taxon>Bacillariophyceae</taxon>
        <taxon>Bacillariophycidae</taxon>
        <taxon>Naviculales</taxon>
        <taxon>Naviculaceae</taxon>
        <taxon>Seminavis</taxon>
    </lineage>
</organism>
<evidence type="ECO:0000313" key="4">
    <source>
        <dbReference type="Proteomes" id="UP001153069"/>
    </source>
</evidence>
<dbReference type="InterPro" id="IPR036378">
    <property type="entry name" value="FAS1_dom_sf"/>
</dbReference>
<dbReference type="InterPro" id="IPR035992">
    <property type="entry name" value="Ricin_B-like_lectins"/>
</dbReference>
<proteinExistence type="predicted"/>
<dbReference type="InterPro" id="IPR050904">
    <property type="entry name" value="Adhesion/Biosynth-related"/>
</dbReference>
<evidence type="ECO:0000259" key="2">
    <source>
        <dbReference type="PROSITE" id="PS50213"/>
    </source>
</evidence>
<evidence type="ECO:0000256" key="1">
    <source>
        <dbReference type="SAM" id="SignalP"/>
    </source>
</evidence>
<protein>
    <submittedName>
        <fullName evidence="3">Beta-induced protein ig-h3</fullName>
    </submittedName>
</protein>